<keyword evidence="5" id="KW-0175">Coiled coil</keyword>
<dbReference type="SUPFAM" id="SSF57850">
    <property type="entry name" value="RING/U-box"/>
    <property type="match status" value="1"/>
</dbReference>
<organism evidence="9 10">
    <name type="scientific">Patella caerulea</name>
    <name type="common">Rayed Mediterranean limpet</name>
    <dbReference type="NCBI Taxonomy" id="87958"/>
    <lineage>
        <taxon>Eukaryota</taxon>
        <taxon>Metazoa</taxon>
        <taxon>Spiralia</taxon>
        <taxon>Lophotrochozoa</taxon>
        <taxon>Mollusca</taxon>
        <taxon>Gastropoda</taxon>
        <taxon>Patellogastropoda</taxon>
        <taxon>Patelloidea</taxon>
        <taxon>Patellidae</taxon>
        <taxon>Patella</taxon>
    </lineage>
</organism>
<dbReference type="InterPro" id="IPR013083">
    <property type="entry name" value="Znf_RING/FYVE/PHD"/>
</dbReference>
<dbReference type="InterPro" id="IPR001841">
    <property type="entry name" value="Znf_RING"/>
</dbReference>
<keyword evidence="10" id="KW-1185">Reference proteome</keyword>
<feature type="region of interest" description="Disordered" evidence="6">
    <location>
        <begin position="363"/>
        <end position="383"/>
    </location>
</feature>
<accession>A0AAN8JPJ1</accession>
<evidence type="ECO:0000313" key="10">
    <source>
        <dbReference type="Proteomes" id="UP001347796"/>
    </source>
</evidence>
<evidence type="ECO:0000256" key="4">
    <source>
        <dbReference type="PROSITE-ProRule" id="PRU00024"/>
    </source>
</evidence>
<dbReference type="GO" id="GO:0005654">
    <property type="term" value="C:nucleoplasm"/>
    <property type="evidence" value="ECO:0007669"/>
    <property type="project" value="TreeGrafter"/>
</dbReference>
<dbReference type="GO" id="GO:0045087">
    <property type="term" value="P:innate immune response"/>
    <property type="evidence" value="ECO:0007669"/>
    <property type="project" value="TreeGrafter"/>
</dbReference>
<evidence type="ECO:0000256" key="2">
    <source>
        <dbReference type="ARBA" id="ARBA00022771"/>
    </source>
</evidence>
<evidence type="ECO:0000259" key="8">
    <source>
        <dbReference type="PROSITE" id="PS50119"/>
    </source>
</evidence>
<dbReference type="Gene3D" id="3.30.160.60">
    <property type="entry name" value="Classic Zinc Finger"/>
    <property type="match status" value="1"/>
</dbReference>
<feature type="coiled-coil region" evidence="5">
    <location>
        <begin position="276"/>
        <end position="306"/>
    </location>
</feature>
<dbReference type="Pfam" id="PF13445">
    <property type="entry name" value="zf-RING_UBOX"/>
    <property type="match status" value="1"/>
</dbReference>
<sequence length="383" mass="44552">MAAKASFFEREEAAMKEELTKDKASALKKNEGIYNSLNSLNKRSMVLDEENFEDVFLRCNVCKDRFSEPNKTPKILNCHHSFCMECILKLFKTEAEYRLTLTPSLRGMPTAVTIHCPSCRHNFISTEENLRQLPTDHRIVQLMDFVKHTDRYTVTFCSKHNMQPLNFFCEPCIKPVCRDCTVIDHKETTGHLVMDLEQAMKKYTPLLDKALTEMQNETKLLDEKRMALESTIIRLDRTKIDLLQSIHQTFDKIRVSLCERERELRDIAESEITKERTRLTEKIQLLKARNTTLQEHSKQLKSAKDESNVEEMFRTHQDIRESRIAPPIKVREFDDGLLTTFSFNSSEDAMLLSKLSNFGDINSKVEHDTSRPRGALKARVARR</sequence>
<dbReference type="AlphaFoldDB" id="A0AAN8JPJ1"/>
<dbReference type="GO" id="GO:0060340">
    <property type="term" value="P:positive regulation of type I interferon-mediated signaling pathway"/>
    <property type="evidence" value="ECO:0007669"/>
    <property type="project" value="TreeGrafter"/>
</dbReference>
<feature type="domain" description="RING-type" evidence="7">
    <location>
        <begin position="59"/>
        <end position="120"/>
    </location>
</feature>
<name>A0AAN8JPJ1_PATCE</name>
<evidence type="ECO:0000256" key="6">
    <source>
        <dbReference type="SAM" id="MobiDB-lite"/>
    </source>
</evidence>
<evidence type="ECO:0008006" key="11">
    <source>
        <dbReference type="Google" id="ProtNLM"/>
    </source>
</evidence>
<dbReference type="InterPro" id="IPR000315">
    <property type="entry name" value="Znf_B-box"/>
</dbReference>
<proteinExistence type="predicted"/>
<dbReference type="PROSITE" id="PS50119">
    <property type="entry name" value="ZF_BBOX"/>
    <property type="match status" value="1"/>
</dbReference>
<dbReference type="InterPro" id="IPR047153">
    <property type="entry name" value="TRIM45/56/19-like"/>
</dbReference>
<dbReference type="InterPro" id="IPR027370">
    <property type="entry name" value="Znf-RING_euk"/>
</dbReference>
<feature type="compositionally biased region" description="Basic residues" evidence="6">
    <location>
        <begin position="374"/>
        <end position="383"/>
    </location>
</feature>
<dbReference type="EMBL" id="JAZGQO010000008">
    <property type="protein sequence ID" value="KAK6179105.1"/>
    <property type="molecule type" value="Genomic_DNA"/>
</dbReference>
<protein>
    <recommendedName>
        <fullName evidence="11">RING-type domain-containing protein</fullName>
    </recommendedName>
</protein>
<dbReference type="PROSITE" id="PS50089">
    <property type="entry name" value="ZF_RING_2"/>
    <property type="match status" value="1"/>
</dbReference>
<gene>
    <name evidence="9" type="ORF">SNE40_011537</name>
</gene>
<keyword evidence="2 4" id="KW-0863">Zinc-finger</keyword>
<dbReference type="GO" id="GO:0008270">
    <property type="term" value="F:zinc ion binding"/>
    <property type="evidence" value="ECO:0007669"/>
    <property type="project" value="UniProtKB-KW"/>
</dbReference>
<dbReference type="PANTHER" id="PTHR25462">
    <property type="entry name" value="BONUS, ISOFORM C-RELATED"/>
    <property type="match status" value="1"/>
</dbReference>
<reference evidence="9 10" key="1">
    <citation type="submission" date="2024-01" db="EMBL/GenBank/DDBJ databases">
        <title>The genome of the rayed Mediterranean limpet Patella caerulea (Linnaeus, 1758).</title>
        <authorList>
            <person name="Anh-Thu Weber A."/>
            <person name="Halstead-Nussloch G."/>
        </authorList>
    </citation>
    <scope>NUCLEOTIDE SEQUENCE [LARGE SCALE GENOMIC DNA]</scope>
    <source>
        <strain evidence="9">AATW-2023a</strain>
        <tissue evidence="9">Whole specimen</tissue>
    </source>
</reference>
<dbReference type="SMART" id="SM00184">
    <property type="entry name" value="RING"/>
    <property type="match status" value="1"/>
</dbReference>
<keyword evidence="3" id="KW-0862">Zinc</keyword>
<dbReference type="Proteomes" id="UP001347796">
    <property type="component" value="Unassembled WGS sequence"/>
</dbReference>
<feature type="domain" description="B box-type" evidence="8">
    <location>
        <begin position="152"/>
        <end position="196"/>
    </location>
</feature>
<dbReference type="GO" id="GO:0061630">
    <property type="term" value="F:ubiquitin protein ligase activity"/>
    <property type="evidence" value="ECO:0007669"/>
    <property type="project" value="TreeGrafter"/>
</dbReference>
<evidence type="ECO:0000259" key="7">
    <source>
        <dbReference type="PROSITE" id="PS50089"/>
    </source>
</evidence>
<dbReference type="PROSITE" id="PS00518">
    <property type="entry name" value="ZF_RING_1"/>
    <property type="match status" value="1"/>
</dbReference>
<dbReference type="Gene3D" id="3.30.40.10">
    <property type="entry name" value="Zinc/RING finger domain, C3HC4 (zinc finger)"/>
    <property type="match status" value="1"/>
</dbReference>
<evidence type="ECO:0000313" key="9">
    <source>
        <dbReference type="EMBL" id="KAK6179105.1"/>
    </source>
</evidence>
<comment type="caution">
    <text evidence="9">The sequence shown here is derived from an EMBL/GenBank/DDBJ whole genome shotgun (WGS) entry which is preliminary data.</text>
</comment>
<evidence type="ECO:0000256" key="3">
    <source>
        <dbReference type="ARBA" id="ARBA00022833"/>
    </source>
</evidence>
<dbReference type="Pfam" id="PF00643">
    <property type="entry name" value="zf-B_box"/>
    <property type="match status" value="1"/>
</dbReference>
<dbReference type="InterPro" id="IPR017907">
    <property type="entry name" value="Znf_RING_CS"/>
</dbReference>
<dbReference type="PANTHER" id="PTHR25462:SF299">
    <property type="entry name" value="E3 UBIQUITIN-PROTEIN LIGASE TRIM56"/>
    <property type="match status" value="1"/>
</dbReference>
<evidence type="ECO:0000256" key="5">
    <source>
        <dbReference type="SAM" id="Coils"/>
    </source>
</evidence>
<dbReference type="SUPFAM" id="SSF57845">
    <property type="entry name" value="B-box zinc-binding domain"/>
    <property type="match status" value="1"/>
</dbReference>
<keyword evidence="1" id="KW-0479">Metal-binding</keyword>
<evidence type="ECO:0000256" key="1">
    <source>
        <dbReference type="ARBA" id="ARBA00022723"/>
    </source>
</evidence>